<gene>
    <name evidence="1" type="primary">AVEN_55046_1</name>
    <name evidence="1" type="ORF">NPIL_258691</name>
</gene>
<dbReference type="OrthoDB" id="6134459at2759"/>
<dbReference type="PANTHER" id="PTHR45902:SF1">
    <property type="entry name" value="LATROPHILIN RECEPTOR-LIKE PROTEIN A"/>
    <property type="match status" value="1"/>
</dbReference>
<accession>A0A8X6TQ73</accession>
<protein>
    <submittedName>
        <fullName evidence="1">Uncharacterized protein</fullName>
    </submittedName>
</protein>
<dbReference type="PANTHER" id="PTHR45902">
    <property type="entry name" value="LATROPHILIN RECEPTOR-LIKE PROTEIN A"/>
    <property type="match status" value="1"/>
</dbReference>
<proteinExistence type="predicted"/>
<keyword evidence="2" id="KW-1185">Reference proteome</keyword>
<evidence type="ECO:0000313" key="2">
    <source>
        <dbReference type="Proteomes" id="UP000887013"/>
    </source>
</evidence>
<dbReference type="InterPro" id="IPR053231">
    <property type="entry name" value="GPCR_LN-TM7"/>
</dbReference>
<evidence type="ECO:0000313" key="1">
    <source>
        <dbReference type="EMBL" id="GFT32663.1"/>
    </source>
</evidence>
<dbReference type="EMBL" id="BMAW01108171">
    <property type="protein sequence ID" value="GFT32663.1"/>
    <property type="molecule type" value="Genomic_DNA"/>
</dbReference>
<dbReference type="AlphaFoldDB" id="A0A8X6TQ73"/>
<dbReference type="Proteomes" id="UP000887013">
    <property type="component" value="Unassembled WGS sequence"/>
</dbReference>
<reference evidence="1" key="1">
    <citation type="submission" date="2020-08" db="EMBL/GenBank/DDBJ databases">
        <title>Multicomponent nature underlies the extraordinary mechanical properties of spider dragline silk.</title>
        <authorList>
            <person name="Kono N."/>
            <person name="Nakamura H."/>
            <person name="Mori M."/>
            <person name="Yoshida Y."/>
            <person name="Ohtoshi R."/>
            <person name="Malay A.D."/>
            <person name="Moran D.A.P."/>
            <person name="Tomita M."/>
            <person name="Numata K."/>
            <person name="Arakawa K."/>
        </authorList>
    </citation>
    <scope>NUCLEOTIDE SEQUENCE</scope>
</reference>
<sequence length="302" mass="34286">MKNISYFDRVCECDSWCGIFGDCCADAGKFSSLQLSSYTCMSYGTTNIRQGAYMINSCPVNFVGDEIRRQCRNDNFSDPLFSTPVTDTLSRKTYLNRYCAFCNDASQTSLKTWLIYFCEVTHSNPNITWDDVTYSDDHNKWGYLRDGYFYPCEFAFDKPPSVDITVRPCRSGLISTCPRTWTRQNYIRACDSYLSAVSDSTSAAYRNPHCAVCNGVPVDDLTCLHSARSRLPGKAVRKMEKPLSFAILLDVNRRDGNYVGLTTYKLKKCGSGEIYDTYKNICRRLVCAFPGYKIEGTKCVKQ</sequence>
<organism evidence="1 2">
    <name type="scientific">Nephila pilipes</name>
    <name type="common">Giant wood spider</name>
    <name type="synonym">Nephila maculata</name>
    <dbReference type="NCBI Taxonomy" id="299642"/>
    <lineage>
        <taxon>Eukaryota</taxon>
        <taxon>Metazoa</taxon>
        <taxon>Ecdysozoa</taxon>
        <taxon>Arthropoda</taxon>
        <taxon>Chelicerata</taxon>
        <taxon>Arachnida</taxon>
        <taxon>Araneae</taxon>
        <taxon>Araneomorphae</taxon>
        <taxon>Entelegynae</taxon>
        <taxon>Araneoidea</taxon>
        <taxon>Nephilidae</taxon>
        <taxon>Nephila</taxon>
    </lineage>
</organism>
<comment type="caution">
    <text evidence="1">The sequence shown here is derived from an EMBL/GenBank/DDBJ whole genome shotgun (WGS) entry which is preliminary data.</text>
</comment>
<name>A0A8X6TQ73_NEPPI</name>